<feature type="signal peptide" evidence="2">
    <location>
        <begin position="1"/>
        <end position="19"/>
    </location>
</feature>
<feature type="chain" id="PRO_5035359765" evidence="2">
    <location>
        <begin position="20"/>
        <end position="560"/>
    </location>
</feature>
<dbReference type="PANTHER" id="PTHR44590">
    <property type="entry name" value="CARBOXYLIC ESTER HYDROLASE-RELATED"/>
    <property type="match status" value="1"/>
</dbReference>
<dbReference type="Proteomes" id="UP000095284">
    <property type="component" value="Unplaced"/>
</dbReference>
<proteinExistence type="predicted"/>
<dbReference type="SUPFAM" id="SSF53474">
    <property type="entry name" value="alpha/beta-Hydrolases"/>
    <property type="match status" value="1"/>
</dbReference>
<dbReference type="Proteomes" id="UP000582659">
    <property type="component" value="Unassembled WGS sequence"/>
</dbReference>
<dbReference type="EMBL" id="CAJFDI010000001">
    <property type="protein sequence ID" value="CAD5208648.1"/>
    <property type="molecule type" value="Genomic_DNA"/>
</dbReference>
<keyword evidence="2" id="KW-0732">Signal</keyword>
<keyword evidence="1" id="KW-0812">Transmembrane</keyword>
<evidence type="ECO:0000313" key="6">
    <source>
        <dbReference type="Proteomes" id="UP000659654"/>
    </source>
</evidence>
<feature type="domain" description="Carboxylesterase type B" evidence="3">
    <location>
        <begin position="26"/>
        <end position="527"/>
    </location>
</feature>
<dbReference type="SMR" id="A0A1I7S629"/>
<dbReference type="InterPro" id="IPR002018">
    <property type="entry name" value="CarbesteraseB"/>
</dbReference>
<dbReference type="Pfam" id="PF00135">
    <property type="entry name" value="COesterase"/>
    <property type="match status" value="1"/>
</dbReference>
<reference evidence="4" key="2">
    <citation type="submission" date="2020-09" db="EMBL/GenBank/DDBJ databases">
        <authorList>
            <person name="Kikuchi T."/>
        </authorList>
    </citation>
    <scope>NUCLEOTIDE SEQUENCE</scope>
    <source>
        <strain evidence="4">Ka4C1</strain>
    </source>
</reference>
<dbReference type="Gene3D" id="3.40.50.1820">
    <property type="entry name" value="alpha/beta hydrolase"/>
    <property type="match status" value="1"/>
</dbReference>
<evidence type="ECO:0000256" key="1">
    <source>
        <dbReference type="SAM" id="Phobius"/>
    </source>
</evidence>
<evidence type="ECO:0000313" key="5">
    <source>
        <dbReference type="Proteomes" id="UP000095284"/>
    </source>
</evidence>
<protein>
    <submittedName>
        <fullName evidence="4">(pine wood nematode) hypothetical protein</fullName>
    </submittedName>
    <submittedName>
        <fullName evidence="7">COesterase domain-containing protein</fullName>
    </submittedName>
</protein>
<dbReference type="AlphaFoldDB" id="A0A1I7S629"/>
<keyword evidence="6" id="KW-1185">Reference proteome</keyword>
<reference evidence="7" key="1">
    <citation type="submission" date="2016-11" db="UniProtKB">
        <authorList>
            <consortium name="WormBaseParasite"/>
        </authorList>
    </citation>
    <scope>IDENTIFICATION</scope>
</reference>
<dbReference type="InterPro" id="IPR029058">
    <property type="entry name" value="AB_hydrolase_fold"/>
</dbReference>
<gene>
    <name evidence="4" type="ORF">BXYJ_LOCUS884</name>
</gene>
<accession>A0A1I7S629</accession>
<keyword evidence="1" id="KW-1133">Transmembrane helix</keyword>
<dbReference type="Proteomes" id="UP000659654">
    <property type="component" value="Unassembled WGS sequence"/>
</dbReference>
<organism evidence="5 7">
    <name type="scientific">Bursaphelenchus xylophilus</name>
    <name type="common">Pinewood nematode worm</name>
    <name type="synonym">Aphelenchoides xylophilus</name>
    <dbReference type="NCBI Taxonomy" id="6326"/>
    <lineage>
        <taxon>Eukaryota</taxon>
        <taxon>Metazoa</taxon>
        <taxon>Ecdysozoa</taxon>
        <taxon>Nematoda</taxon>
        <taxon>Chromadorea</taxon>
        <taxon>Rhabditida</taxon>
        <taxon>Tylenchina</taxon>
        <taxon>Tylenchomorpha</taxon>
        <taxon>Aphelenchoidea</taxon>
        <taxon>Aphelenchoididae</taxon>
        <taxon>Bursaphelenchus</taxon>
    </lineage>
</organism>
<dbReference type="WBParaSite" id="BXY_0846500.1">
    <property type="protein sequence ID" value="BXY_0846500.1"/>
    <property type="gene ID" value="BXY_0846500"/>
</dbReference>
<dbReference type="PANTHER" id="PTHR44590:SF3">
    <property type="entry name" value="CARBOXYLESTERASE TYPE B DOMAIN-CONTAINING PROTEIN"/>
    <property type="match status" value="1"/>
</dbReference>
<dbReference type="OrthoDB" id="19653at2759"/>
<evidence type="ECO:0000256" key="2">
    <source>
        <dbReference type="SAM" id="SignalP"/>
    </source>
</evidence>
<evidence type="ECO:0000259" key="3">
    <source>
        <dbReference type="Pfam" id="PF00135"/>
    </source>
</evidence>
<feature type="transmembrane region" description="Helical" evidence="1">
    <location>
        <begin position="536"/>
        <end position="558"/>
    </location>
</feature>
<name>A0A1I7S629_BURXY</name>
<sequence>MWLPQGVLIALTLFPIGWSQQQPTIDVKTKYGTVRGYEKPISQDASNQVNVFLGVPYATAPTNDTRFLKAAPAQNYNGTKDALTLGNQCYYTGIETKDYSIDCLYLNIFAPTRSSNSPLLPVLFFIHGTDDVSHSSNTHGKQVANILPELHRILVVTFNYRQGILGFYTDGDKTAPGNQGLWDISQALKWVYENVENFGGDRKRITVGGHGTGSMAAELISLSPVTKDYVNQLLLMSGTNDYQWEPKDPSEVFNSVLQMANDNLGFTSDSSGLTDFLKKKDINQLNTGYSKDNVGYKVRDGPTYDGNFLPDTVSRLRARVPKVPTMIGFTKYEAKKFVVDDEYYESAARFMTVFVMNRTSVDDKSTAKGKPILDEFYDNGRDNSTLAYKRSYLELMTDVYTTNGIHRFAQDFVATSEAPLYVYRFDRFHSKFDADRVEGGSINGDDLPFVIGQASITDYTGRDKDVRKQFSKLIADFIQFGNPNGTSGVAVEREAWKPVDKQGKMNHLIYDYYLNRMNDEWFEDRYSKWVGIRERYGSASSIAVGMTTILMAACYYAFVF</sequence>
<keyword evidence="1" id="KW-0472">Membrane</keyword>
<dbReference type="eggNOG" id="KOG1516">
    <property type="taxonomic scope" value="Eukaryota"/>
</dbReference>
<evidence type="ECO:0000313" key="4">
    <source>
        <dbReference type="EMBL" id="CAD5208648.1"/>
    </source>
</evidence>
<evidence type="ECO:0000313" key="7">
    <source>
        <dbReference type="WBParaSite" id="BXY_0846500.1"/>
    </source>
</evidence>
<dbReference type="EMBL" id="CAJFCV020000001">
    <property type="protein sequence ID" value="CAG9082336.1"/>
    <property type="molecule type" value="Genomic_DNA"/>
</dbReference>